<reference evidence="1 2" key="1">
    <citation type="submission" date="2019-10" db="EMBL/GenBank/DDBJ databases">
        <title>Assembly and Annotation for the nematode Trichostrongylus colubriformis.</title>
        <authorList>
            <person name="Martin J."/>
        </authorList>
    </citation>
    <scope>NUCLEOTIDE SEQUENCE [LARGE SCALE GENOMIC DNA]</scope>
    <source>
        <strain evidence="1">G859</strain>
        <tissue evidence="1">Whole worm</tissue>
    </source>
</reference>
<feature type="non-terminal residue" evidence="1">
    <location>
        <position position="1"/>
    </location>
</feature>
<comment type="caution">
    <text evidence="1">The sequence shown here is derived from an EMBL/GenBank/DDBJ whole genome shotgun (WGS) entry which is preliminary data.</text>
</comment>
<name>A0AAN8FK87_TRICO</name>
<protein>
    <submittedName>
        <fullName evidence="1">Uncharacterized protein</fullName>
    </submittedName>
</protein>
<sequence length="54" mass="6235">SEFAFLLTQTAYTSNLLDLPVQALSFIKRNGHFDDSEANYDLWRRRSLLQTGTI</sequence>
<keyword evidence="2" id="KW-1185">Reference proteome</keyword>
<dbReference type="EMBL" id="WIXE01007574">
    <property type="protein sequence ID" value="KAK5980317.1"/>
    <property type="molecule type" value="Genomic_DNA"/>
</dbReference>
<accession>A0AAN8FK87</accession>
<dbReference type="Proteomes" id="UP001331761">
    <property type="component" value="Unassembled WGS sequence"/>
</dbReference>
<evidence type="ECO:0000313" key="2">
    <source>
        <dbReference type="Proteomes" id="UP001331761"/>
    </source>
</evidence>
<proteinExistence type="predicted"/>
<gene>
    <name evidence="1" type="ORF">GCK32_022108</name>
</gene>
<evidence type="ECO:0000313" key="1">
    <source>
        <dbReference type="EMBL" id="KAK5980317.1"/>
    </source>
</evidence>
<organism evidence="1 2">
    <name type="scientific">Trichostrongylus colubriformis</name>
    <name type="common">Black scour worm</name>
    <dbReference type="NCBI Taxonomy" id="6319"/>
    <lineage>
        <taxon>Eukaryota</taxon>
        <taxon>Metazoa</taxon>
        <taxon>Ecdysozoa</taxon>
        <taxon>Nematoda</taxon>
        <taxon>Chromadorea</taxon>
        <taxon>Rhabditida</taxon>
        <taxon>Rhabditina</taxon>
        <taxon>Rhabditomorpha</taxon>
        <taxon>Strongyloidea</taxon>
        <taxon>Trichostrongylidae</taxon>
        <taxon>Trichostrongylus</taxon>
    </lineage>
</organism>
<dbReference type="AlphaFoldDB" id="A0AAN8FK87"/>